<dbReference type="Gene3D" id="3.80.10.10">
    <property type="entry name" value="Ribonuclease Inhibitor"/>
    <property type="match status" value="2"/>
</dbReference>
<dbReference type="Proteomes" id="UP000050525">
    <property type="component" value="Unassembled WGS sequence"/>
</dbReference>
<feature type="region of interest" description="Disordered" evidence="14">
    <location>
        <begin position="578"/>
        <end position="625"/>
    </location>
</feature>
<dbReference type="Gene3D" id="2.30.42.10">
    <property type="match status" value="1"/>
</dbReference>
<comment type="subunit">
    <text evidence="11">Interacts with CNKSR2 and DLG4. Interacts with CTNND2/Catenin delta-2. Forms a complex with N-cadherin through CTNND2. Interacts with CAMK2A.</text>
</comment>
<comment type="caution">
    <text evidence="16">The sequence shown here is derived from an EMBL/GenBank/DDBJ whole genome shotgun (WGS) entry which is preliminary data.</text>
</comment>
<dbReference type="InterPro" id="IPR001478">
    <property type="entry name" value="PDZ"/>
</dbReference>
<evidence type="ECO:0000256" key="14">
    <source>
        <dbReference type="SAM" id="MobiDB-lite"/>
    </source>
</evidence>
<evidence type="ECO:0000313" key="17">
    <source>
        <dbReference type="Proteomes" id="UP000050525"/>
    </source>
</evidence>
<dbReference type="SMART" id="SM00228">
    <property type="entry name" value="PDZ"/>
    <property type="match status" value="1"/>
</dbReference>
<keyword evidence="7" id="KW-0677">Repeat</keyword>
<dbReference type="GO" id="GO:0098968">
    <property type="term" value="P:neurotransmitter receptor transport postsynaptic membrane to endosome"/>
    <property type="evidence" value="ECO:0007669"/>
    <property type="project" value="TreeGrafter"/>
</dbReference>
<dbReference type="GO" id="GO:0014069">
    <property type="term" value="C:postsynaptic density"/>
    <property type="evidence" value="ECO:0007669"/>
    <property type="project" value="UniProtKB-SubCell"/>
</dbReference>
<evidence type="ECO:0000256" key="7">
    <source>
        <dbReference type="ARBA" id="ARBA00022737"/>
    </source>
</evidence>
<dbReference type="Pfam" id="PF00595">
    <property type="entry name" value="PDZ"/>
    <property type="match status" value="1"/>
</dbReference>
<dbReference type="PROSITE" id="PS50106">
    <property type="entry name" value="PDZ"/>
    <property type="match status" value="1"/>
</dbReference>
<evidence type="ECO:0000256" key="9">
    <source>
        <dbReference type="ARBA" id="ARBA00034105"/>
    </source>
</evidence>
<evidence type="ECO:0000256" key="8">
    <source>
        <dbReference type="ARBA" id="ARBA00023018"/>
    </source>
</evidence>
<dbReference type="GO" id="GO:0016323">
    <property type="term" value="C:basolateral plasma membrane"/>
    <property type="evidence" value="ECO:0007669"/>
    <property type="project" value="TreeGrafter"/>
</dbReference>
<dbReference type="SUPFAM" id="SSF52058">
    <property type="entry name" value="L domain-like"/>
    <property type="match status" value="2"/>
</dbReference>
<dbReference type="EMBL" id="AKHW03002907">
    <property type="protein sequence ID" value="KYO36874.1"/>
    <property type="molecule type" value="Genomic_DNA"/>
</dbReference>
<dbReference type="GO" id="GO:0019901">
    <property type="term" value="F:protein kinase binding"/>
    <property type="evidence" value="ECO:0007669"/>
    <property type="project" value="TreeGrafter"/>
</dbReference>
<comment type="similarity">
    <text evidence="2">Belongs to the LAP (LRR and PDZ) protein family.</text>
</comment>
<keyword evidence="5" id="KW-0597">Phosphoprotein</keyword>
<dbReference type="PROSITE" id="PS51450">
    <property type="entry name" value="LRR"/>
    <property type="match status" value="5"/>
</dbReference>
<dbReference type="Pfam" id="PF13855">
    <property type="entry name" value="LRR_8"/>
    <property type="match status" value="2"/>
</dbReference>
<keyword evidence="8" id="KW-0770">Synapse</keyword>
<evidence type="ECO:0000256" key="3">
    <source>
        <dbReference type="ARBA" id="ARBA00022481"/>
    </source>
</evidence>
<dbReference type="InterPro" id="IPR055414">
    <property type="entry name" value="LRR_R13L4/SHOC2-like"/>
</dbReference>
<evidence type="ECO:0000256" key="2">
    <source>
        <dbReference type="ARBA" id="ARBA00007772"/>
    </source>
</evidence>
<dbReference type="InterPro" id="IPR003591">
    <property type="entry name" value="Leu-rich_rpt_typical-subtyp"/>
</dbReference>
<dbReference type="GO" id="GO:0098609">
    <property type="term" value="P:cell-cell adhesion"/>
    <property type="evidence" value="ECO:0007669"/>
    <property type="project" value="TreeGrafter"/>
</dbReference>
<evidence type="ECO:0000313" key="16">
    <source>
        <dbReference type="EMBL" id="KYO36874.1"/>
    </source>
</evidence>
<dbReference type="AlphaFoldDB" id="A0A151NJA0"/>
<protein>
    <recommendedName>
        <fullName evidence="12">Leucine-rich repeat-containing protein 7</fullName>
    </recommendedName>
    <alternativeName>
        <fullName evidence="13">Densin-180</fullName>
    </alternativeName>
</protein>
<feature type="compositionally biased region" description="Polar residues" evidence="14">
    <location>
        <begin position="594"/>
        <end position="603"/>
    </location>
</feature>
<dbReference type="CDD" id="cd06749">
    <property type="entry name" value="PDZ_densin_erbin-like"/>
    <property type="match status" value="1"/>
</dbReference>
<dbReference type="GO" id="GO:0098887">
    <property type="term" value="P:neurotransmitter receptor transport, endosome to postsynaptic membrane"/>
    <property type="evidence" value="ECO:0007669"/>
    <property type="project" value="TreeGrafter"/>
</dbReference>
<keyword evidence="6" id="KW-0433">Leucine-rich repeat</keyword>
<dbReference type="GO" id="GO:0045211">
    <property type="term" value="C:postsynaptic membrane"/>
    <property type="evidence" value="ECO:0007669"/>
    <property type="project" value="TreeGrafter"/>
</dbReference>
<name>A0A151NJA0_ALLMI</name>
<feature type="compositionally biased region" description="Low complexity" evidence="14">
    <location>
        <begin position="604"/>
        <end position="616"/>
    </location>
</feature>
<proteinExistence type="inferred from homology"/>
<dbReference type="SMART" id="SM00369">
    <property type="entry name" value="LRR_TYP"/>
    <property type="match status" value="11"/>
</dbReference>
<dbReference type="PANTHER" id="PTHR23119:SF48">
    <property type="entry name" value="LEUCINE-RICH REPEAT-CONTAINING PROTEIN 7"/>
    <property type="match status" value="1"/>
</dbReference>
<dbReference type="GO" id="GO:0045197">
    <property type="term" value="P:establishment or maintenance of epithelial cell apical/basal polarity"/>
    <property type="evidence" value="ECO:0007669"/>
    <property type="project" value="TreeGrafter"/>
</dbReference>
<dbReference type="FunFam" id="3.80.10.10:FF:000118">
    <property type="entry name" value="Leucine rich repeat containing 7"/>
    <property type="match status" value="1"/>
</dbReference>
<feature type="compositionally biased region" description="Polar residues" evidence="14">
    <location>
        <begin position="514"/>
        <end position="524"/>
    </location>
</feature>
<dbReference type="InterPro" id="IPR001611">
    <property type="entry name" value="Leu-rich_rpt"/>
</dbReference>
<feature type="compositionally biased region" description="Basic and acidic residues" evidence="14">
    <location>
        <begin position="578"/>
        <end position="592"/>
    </location>
</feature>
<evidence type="ECO:0000256" key="6">
    <source>
        <dbReference type="ARBA" id="ARBA00022614"/>
    </source>
</evidence>
<dbReference type="Pfam" id="PF23598">
    <property type="entry name" value="LRR_14"/>
    <property type="match status" value="1"/>
</dbReference>
<accession>A0A151NJA0</accession>
<dbReference type="InterPro" id="IPR036034">
    <property type="entry name" value="PDZ_sf"/>
</dbReference>
<evidence type="ECO:0000256" key="10">
    <source>
        <dbReference type="ARBA" id="ARBA00059232"/>
    </source>
</evidence>
<sequence>MTTKRKIIGRLVPCRCFRGEEETISVLDYSHCGLQQVPKEVFNFERTLEELYLDANQIEELPKQLFNCQALRKLSIPDNDLSSLPTTIASLVNLRELDISKNGVQDFPENIKCCKCLTIIEASVNPVSKLPDGFTQLLNLTQLYLNDAFLEFLPANFGRLVKLRILELRENHLKTLPKSMHKLMQLERLDLGNNEFSELPEVLDQIQNLRELWMDSNSLQIMPGSIGKLKQLVYLDMSKNRIESIDLDVSGCEALEDLLLSSNMLQQLPDSIGLLKRLTTLKVDDNQLTILPNAIGNLSLLEEFDCSCNELESLPSTIGYLHSLRTLAVDENFLTELPREIGSCKNVTVMSLRSNKLEFLPDEIGQMQKLRVLNLSDNRLKNLPFTFTKLKELAALWLSDNQSKALIPLQTEAHPETKQRVLTNYMFPQQPRGDEDFQSDSDSFNPTLWEEQRQQRMTVAFEFEEKKEEEDNAGKVKVEINLKRYPTPYPEDLKNMVKSVQNMVGKTSHGVRPENSTPTTNPEQSMKEKYEHKWPMAPKEISVEDSFGHPNDMRIGELRPSIAETPLYQPKLVLLGKEKKESTDESEADKIHCLNNSVSSGTYSDYSPSQASSGSSNARVKMGSLQSTAKETVNNALWSNRLAQSFPQPLETKPLLSQRESAPAGNLQQRNDRRPMKPSKSIISISKSTERLSPMMRELKTNKFKKSQSIDEIDIGAYKVYNIPLENYASSNDATGMHERPDKMIGQEHCMSSMSRSQSVPMLDDELLNYGSVKTAAYKHNTVNLGMLHSGGLSAMHAGRSMTLNLQTKSKFENQMHQELPLPKTPSQQSNILDNGQEDISASSQWNPYPLGRRDVPPETITKKAGSHIQTLMGSQSLQHRSREQQYEGNMNKVTIQQFQPPLPIQIPSSQSSRAPQAGRCLIQTKGQRSTDGYQEQFCVRIEKNPGLGFSISGGISGQGNPFKPSDKGIFVTRVQPDGPASNLLQPGDKILKANGHSFVHMEHEKAVLLLKSFQNTVDLVIQLNGKMVMNSNRSENEHPFRDFWKIGSKVV</sequence>
<dbReference type="SMART" id="SM00364">
    <property type="entry name" value="LRR_BAC"/>
    <property type="match status" value="10"/>
</dbReference>
<comment type="function">
    <text evidence="10">Required for normal synaptic spine architecture and function. Necessary for DISC1 and GRM5 localization to postsynaptic density complexes and for both N-methyl D-aspartate receptor-dependent and metabotropic glutamate receptor-dependent long term depression.</text>
</comment>
<dbReference type="GO" id="GO:0043113">
    <property type="term" value="P:receptor clustering"/>
    <property type="evidence" value="ECO:0007669"/>
    <property type="project" value="TreeGrafter"/>
</dbReference>
<dbReference type="PANTHER" id="PTHR23119">
    <property type="entry name" value="DISCS LARGE"/>
    <property type="match status" value="1"/>
</dbReference>
<evidence type="ECO:0000256" key="1">
    <source>
        <dbReference type="ARBA" id="ARBA00004496"/>
    </source>
</evidence>
<evidence type="ECO:0000259" key="15">
    <source>
        <dbReference type="PROSITE" id="PS50106"/>
    </source>
</evidence>
<evidence type="ECO:0000256" key="13">
    <source>
        <dbReference type="ARBA" id="ARBA00078841"/>
    </source>
</evidence>
<organism evidence="16 17">
    <name type="scientific">Alligator mississippiensis</name>
    <name type="common">American alligator</name>
    <dbReference type="NCBI Taxonomy" id="8496"/>
    <lineage>
        <taxon>Eukaryota</taxon>
        <taxon>Metazoa</taxon>
        <taxon>Chordata</taxon>
        <taxon>Craniata</taxon>
        <taxon>Vertebrata</taxon>
        <taxon>Euteleostomi</taxon>
        <taxon>Archelosauria</taxon>
        <taxon>Archosauria</taxon>
        <taxon>Crocodylia</taxon>
        <taxon>Alligatoridae</taxon>
        <taxon>Alligatorinae</taxon>
        <taxon>Alligator</taxon>
    </lineage>
</organism>
<dbReference type="InterPro" id="IPR050614">
    <property type="entry name" value="Synaptic_Scaffolding_LAP-MAGUK"/>
</dbReference>
<comment type="subcellular location">
    <subcellularLocation>
        <location evidence="1">Cytoplasm</location>
    </subcellularLocation>
    <subcellularLocation>
        <location evidence="9">Postsynaptic density</location>
    </subcellularLocation>
</comment>
<dbReference type="InterPro" id="IPR032675">
    <property type="entry name" value="LRR_dom_sf"/>
</dbReference>
<feature type="region of interest" description="Disordered" evidence="14">
    <location>
        <begin position="653"/>
        <end position="686"/>
    </location>
</feature>
<dbReference type="FunFam" id="3.80.10.10:FF:000061">
    <property type="entry name" value="leucine-rich repeat-containing protein 7 isoform X1"/>
    <property type="match status" value="1"/>
</dbReference>
<dbReference type="GO" id="GO:0005829">
    <property type="term" value="C:cytosol"/>
    <property type="evidence" value="ECO:0007669"/>
    <property type="project" value="UniProtKB-ARBA"/>
</dbReference>
<keyword evidence="4" id="KW-0963">Cytoplasm</keyword>
<evidence type="ECO:0000256" key="11">
    <source>
        <dbReference type="ARBA" id="ARBA00062225"/>
    </source>
</evidence>
<keyword evidence="3" id="KW-0488">Methylation</keyword>
<evidence type="ECO:0000256" key="4">
    <source>
        <dbReference type="ARBA" id="ARBA00022490"/>
    </source>
</evidence>
<evidence type="ECO:0000256" key="5">
    <source>
        <dbReference type="ARBA" id="ARBA00022553"/>
    </source>
</evidence>
<feature type="domain" description="PDZ" evidence="15">
    <location>
        <begin position="941"/>
        <end position="1026"/>
    </location>
</feature>
<evidence type="ECO:0000256" key="12">
    <source>
        <dbReference type="ARBA" id="ARBA00072644"/>
    </source>
</evidence>
<dbReference type="SMART" id="SM00365">
    <property type="entry name" value="LRR_SD22"/>
    <property type="match status" value="6"/>
</dbReference>
<gene>
    <name evidence="16" type="primary">LRRC7</name>
    <name evidence="16" type="ORF">Y1Q_0020898</name>
</gene>
<reference evidence="16 17" key="1">
    <citation type="journal article" date="2012" name="Genome Biol.">
        <title>Sequencing three crocodilian genomes to illuminate the evolution of archosaurs and amniotes.</title>
        <authorList>
            <person name="St John J.A."/>
            <person name="Braun E.L."/>
            <person name="Isberg S.R."/>
            <person name="Miles L.G."/>
            <person name="Chong A.Y."/>
            <person name="Gongora J."/>
            <person name="Dalzell P."/>
            <person name="Moran C."/>
            <person name="Bed'hom B."/>
            <person name="Abzhanov A."/>
            <person name="Burgess S.C."/>
            <person name="Cooksey A.M."/>
            <person name="Castoe T.A."/>
            <person name="Crawford N.G."/>
            <person name="Densmore L.D."/>
            <person name="Drew J.C."/>
            <person name="Edwards S.V."/>
            <person name="Faircloth B.C."/>
            <person name="Fujita M.K."/>
            <person name="Greenwold M.J."/>
            <person name="Hoffmann F.G."/>
            <person name="Howard J.M."/>
            <person name="Iguchi T."/>
            <person name="Janes D.E."/>
            <person name="Khan S.Y."/>
            <person name="Kohno S."/>
            <person name="de Koning A.J."/>
            <person name="Lance S.L."/>
            <person name="McCarthy F.M."/>
            <person name="McCormack J.E."/>
            <person name="Merchant M.E."/>
            <person name="Peterson D.G."/>
            <person name="Pollock D.D."/>
            <person name="Pourmand N."/>
            <person name="Raney B.J."/>
            <person name="Roessler K.A."/>
            <person name="Sanford J.R."/>
            <person name="Sawyer R.H."/>
            <person name="Schmidt C.J."/>
            <person name="Triplett E.W."/>
            <person name="Tuberville T.D."/>
            <person name="Venegas-Anaya M."/>
            <person name="Howard J.T."/>
            <person name="Jarvis E.D."/>
            <person name="Guillette L.J.Jr."/>
            <person name="Glenn T.C."/>
            <person name="Green R.E."/>
            <person name="Ray D.A."/>
        </authorList>
    </citation>
    <scope>NUCLEOTIDE SEQUENCE [LARGE SCALE GENOMIC DNA]</scope>
    <source>
        <strain evidence="16">KSC_2009_1</strain>
    </source>
</reference>
<dbReference type="SUPFAM" id="SSF50156">
    <property type="entry name" value="PDZ domain-like"/>
    <property type="match status" value="1"/>
</dbReference>
<feature type="region of interest" description="Disordered" evidence="14">
    <location>
        <begin position="506"/>
        <end position="527"/>
    </location>
</feature>
<keyword evidence="17" id="KW-1185">Reference proteome</keyword>
<dbReference type="GO" id="GO:0005912">
    <property type="term" value="C:adherens junction"/>
    <property type="evidence" value="ECO:0007669"/>
    <property type="project" value="TreeGrafter"/>
</dbReference>
<dbReference type="FunFam" id="2.30.42.10:FF:000036">
    <property type="entry name" value="Erbin isoform 7"/>
    <property type="match status" value="1"/>
</dbReference>